<evidence type="ECO:0000313" key="6">
    <source>
        <dbReference type="EMBL" id="TBR82291.1"/>
    </source>
</evidence>
<dbReference type="OrthoDB" id="9803416at2"/>
<dbReference type="GO" id="GO:0015095">
    <property type="term" value="F:magnesium ion transmembrane transporter activity"/>
    <property type="evidence" value="ECO:0007669"/>
    <property type="project" value="TreeGrafter"/>
</dbReference>
<reference evidence="6 7" key="1">
    <citation type="submission" date="2018-07" db="EMBL/GenBank/DDBJ databases">
        <title>Campylobacter zealandensis sp. nov., isolated from birds and water in New Zealand.</title>
        <authorList>
            <person name="Wilkinson D.A."/>
            <person name="Biggs P.J."/>
            <person name="French N.P."/>
            <person name="Midwinter A.C."/>
        </authorList>
    </citation>
    <scope>NUCLEOTIDE SEQUENCE [LARGE SCALE GENOMIC DNA]</scope>
    <source>
        <strain evidence="6 7">B423b</strain>
    </source>
</reference>
<comment type="caution">
    <text evidence="6">The sequence shown here is derived from an EMBL/GenBank/DDBJ whole genome shotgun (WGS) entry which is preliminary data.</text>
</comment>
<evidence type="ECO:0000256" key="2">
    <source>
        <dbReference type="ARBA" id="ARBA00022692"/>
    </source>
</evidence>
<evidence type="ECO:0000256" key="1">
    <source>
        <dbReference type="ARBA" id="ARBA00004651"/>
    </source>
</evidence>
<dbReference type="PANTHER" id="PTHR46494:SF1">
    <property type="entry name" value="CORA FAMILY METAL ION TRANSPORTER (EUROFUNG)"/>
    <property type="match status" value="1"/>
</dbReference>
<dbReference type="EMBL" id="QPGR01000001">
    <property type="protein sequence ID" value="TBR82291.1"/>
    <property type="molecule type" value="Genomic_DNA"/>
</dbReference>
<dbReference type="Gene3D" id="1.20.58.340">
    <property type="entry name" value="Magnesium transport protein CorA, transmembrane region"/>
    <property type="match status" value="1"/>
</dbReference>
<organism evidence="6 7">
    <name type="scientific">Campylobacter novaezeelandiae</name>
    <dbReference type="NCBI Taxonomy" id="2267891"/>
    <lineage>
        <taxon>Bacteria</taxon>
        <taxon>Pseudomonadati</taxon>
        <taxon>Campylobacterota</taxon>
        <taxon>Epsilonproteobacteria</taxon>
        <taxon>Campylobacterales</taxon>
        <taxon>Campylobacteraceae</taxon>
        <taxon>Campylobacter</taxon>
    </lineage>
</organism>
<evidence type="ECO:0000256" key="4">
    <source>
        <dbReference type="ARBA" id="ARBA00023136"/>
    </source>
</evidence>
<evidence type="ECO:0000256" key="5">
    <source>
        <dbReference type="SAM" id="Phobius"/>
    </source>
</evidence>
<dbReference type="Pfam" id="PF01544">
    <property type="entry name" value="CorA"/>
    <property type="match status" value="1"/>
</dbReference>
<dbReference type="PANTHER" id="PTHR46494">
    <property type="entry name" value="CORA FAMILY METAL ION TRANSPORTER (EUROFUNG)"/>
    <property type="match status" value="1"/>
</dbReference>
<accession>A0A4Q9JXB0</accession>
<dbReference type="GO" id="GO:0050897">
    <property type="term" value="F:cobalt ion binding"/>
    <property type="evidence" value="ECO:0007669"/>
    <property type="project" value="TreeGrafter"/>
</dbReference>
<dbReference type="GO" id="GO:0000287">
    <property type="term" value="F:magnesium ion binding"/>
    <property type="evidence" value="ECO:0007669"/>
    <property type="project" value="TreeGrafter"/>
</dbReference>
<sequence length="251" mass="29895">MLNENLKKILQNKNLETLYTDFGEQKIFILHFDQKLKVFSFEDKTILFLDNNEEFIPFKIEDFTFLFKEILENIKKQNTQFQNIIEYKENMILKGNSIKNFLKKSFVLKQKINKNLKFLILLKDSLKMLLNDYIFLKKILKLLLLNIDILINSIKDNLSRLDALYILSSSIKNETMNKNIYLLSVLSVIFLPLNLIVGFFGMNTKNLFLENNPYGTLYIFFSICCILIFGLLYYKSKKVKEFEFDDYLKKK</sequence>
<dbReference type="SUPFAM" id="SSF144083">
    <property type="entry name" value="Magnesium transport protein CorA, transmembrane region"/>
    <property type="match status" value="1"/>
</dbReference>
<keyword evidence="3 5" id="KW-1133">Transmembrane helix</keyword>
<dbReference type="InterPro" id="IPR045863">
    <property type="entry name" value="CorA_TM1_TM2"/>
</dbReference>
<protein>
    <submittedName>
        <fullName evidence="6">Magnesium transporter CorA family protein</fullName>
    </submittedName>
</protein>
<dbReference type="Proteomes" id="UP000292583">
    <property type="component" value="Unassembled WGS sequence"/>
</dbReference>
<gene>
    <name evidence="6" type="ORF">DU473_00175</name>
</gene>
<dbReference type="RefSeq" id="WP_131186341.1">
    <property type="nucleotide sequence ID" value="NZ_JAENKT010000041.1"/>
</dbReference>
<evidence type="ECO:0000313" key="7">
    <source>
        <dbReference type="Proteomes" id="UP000292583"/>
    </source>
</evidence>
<name>A0A4Q9JXB0_9BACT</name>
<feature type="transmembrane region" description="Helical" evidence="5">
    <location>
        <begin position="214"/>
        <end position="234"/>
    </location>
</feature>
<dbReference type="GO" id="GO:0005886">
    <property type="term" value="C:plasma membrane"/>
    <property type="evidence" value="ECO:0007669"/>
    <property type="project" value="UniProtKB-SubCell"/>
</dbReference>
<feature type="transmembrane region" description="Helical" evidence="5">
    <location>
        <begin position="180"/>
        <end position="202"/>
    </location>
</feature>
<keyword evidence="7" id="KW-1185">Reference proteome</keyword>
<evidence type="ECO:0000256" key="3">
    <source>
        <dbReference type="ARBA" id="ARBA00022989"/>
    </source>
</evidence>
<dbReference type="InterPro" id="IPR002523">
    <property type="entry name" value="MgTranspt_CorA/ZnTranspt_ZntB"/>
</dbReference>
<dbReference type="GO" id="GO:0015087">
    <property type="term" value="F:cobalt ion transmembrane transporter activity"/>
    <property type="evidence" value="ECO:0007669"/>
    <property type="project" value="TreeGrafter"/>
</dbReference>
<dbReference type="AlphaFoldDB" id="A0A4Q9JXB0"/>
<keyword evidence="2 5" id="KW-0812">Transmembrane</keyword>
<comment type="subcellular location">
    <subcellularLocation>
        <location evidence="1">Cell membrane</location>
        <topology evidence="1">Multi-pass membrane protein</topology>
    </subcellularLocation>
</comment>
<keyword evidence="4 5" id="KW-0472">Membrane</keyword>
<proteinExistence type="predicted"/>